<evidence type="ECO:0000313" key="4">
    <source>
        <dbReference type="Proteomes" id="UP000427769"/>
    </source>
</evidence>
<dbReference type="KEGG" id="dwd:DSCW_58160"/>
<dbReference type="EMBL" id="AP021875">
    <property type="protein sequence ID" value="BBO78399.1"/>
    <property type="molecule type" value="Genomic_DNA"/>
</dbReference>
<evidence type="ECO:0000313" key="3">
    <source>
        <dbReference type="EMBL" id="BBO78399.1"/>
    </source>
</evidence>
<dbReference type="InterPro" id="IPR029052">
    <property type="entry name" value="Metallo-depent_PP-like"/>
</dbReference>
<feature type="domain" description="Calcineurin-like phosphoesterase" evidence="2">
    <location>
        <begin position="8"/>
        <end position="158"/>
    </location>
</feature>
<comment type="similarity">
    <text evidence="1">Belongs to the metallophosphoesterase superfamily. YfcE family.</text>
</comment>
<dbReference type="InterPro" id="IPR024654">
    <property type="entry name" value="Calcineurin-like_PHP_lpxH"/>
</dbReference>
<dbReference type="OrthoDB" id="5418808at2"/>
<evidence type="ECO:0000256" key="1">
    <source>
        <dbReference type="ARBA" id="ARBA00008950"/>
    </source>
</evidence>
<accession>A0A5K7ZDY3</accession>
<organism evidence="3 4">
    <name type="scientific">Desulfosarcina widdelii</name>
    <dbReference type="NCBI Taxonomy" id="947919"/>
    <lineage>
        <taxon>Bacteria</taxon>
        <taxon>Pseudomonadati</taxon>
        <taxon>Thermodesulfobacteriota</taxon>
        <taxon>Desulfobacteria</taxon>
        <taxon>Desulfobacterales</taxon>
        <taxon>Desulfosarcinaceae</taxon>
        <taxon>Desulfosarcina</taxon>
    </lineage>
</organism>
<proteinExistence type="inferred from homology"/>
<dbReference type="Gene3D" id="3.60.21.10">
    <property type="match status" value="1"/>
</dbReference>
<reference evidence="3 4" key="1">
    <citation type="submission" date="2019-11" db="EMBL/GenBank/DDBJ databases">
        <title>Comparative genomics of hydrocarbon-degrading Desulfosarcina strains.</title>
        <authorList>
            <person name="Watanabe M."/>
            <person name="Kojima H."/>
            <person name="Fukui M."/>
        </authorList>
    </citation>
    <scope>NUCLEOTIDE SEQUENCE [LARGE SCALE GENOMIC DNA]</scope>
    <source>
        <strain evidence="3 4">PP31</strain>
    </source>
</reference>
<evidence type="ECO:0000259" key="2">
    <source>
        <dbReference type="Pfam" id="PF12850"/>
    </source>
</evidence>
<dbReference type="Proteomes" id="UP000427769">
    <property type="component" value="Chromosome"/>
</dbReference>
<dbReference type="RefSeq" id="WP_155307038.1">
    <property type="nucleotide sequence ID" value="NZ_AP021875.1"/>
</dbReference>
<gene>
    <name evidence="3" type="ORF">DSCW_58160</name>
</gene>
<dbReference type="AlphaFoldDB" id="A0A5K7ZDY3"/>
<dbReference type="Pfam" id="PF12850">
    <property type="entry name" value="Metallophos_2"/>
    <property type="match status" value="1"/>
</dbReference>
<dbReference type="SUPFAM" id="SSF56300">
    <property type="entry name" value="Metallo-dependent phosphatases"/>
    <property type="match status" value="1"/>
</dbReference>
<name>A0A5K7ZDY3_9BACT</name>
<sequence length="218" mass="24012">MAKQTHHKIGIMADSHGDPESIDKGAAFLRNQGCTMLVHLGDICDSNRFDTADACVDRVRTLEIVAVKGNNDHTLTADARGRRNPGIRPEKLSFLEDLPLSLTVGRVAFVHSRPFVKRLGLSAMIGTIGKRDAETYFKENPDGLLLRGHSHTPEIIYRIDRQVHFAPVDAGQTVELAGKRPCIVTCGALTFGVVMIWESGEDRLTCCSFSPNQTSMRK</sequence>
<keyword evidence="4" id="KW-1185">Reference proteome</keyword>
<protein>
    <recommendedName>
        <fullName evidence="2">Calcineurin-like phosphoesterase domain-containing protein</fullName>
    </recommendedName>
</protein>